<sequence length="608" mass="64345">MRLRRPAGIADAVALAWHAGPGTLLAYVALTVVGGAVPVVVSWLTKLLLDHLGAGHPDPTMLAALGTGLALAGAAVAVLPRTVAYVTDELRRSASLVADDRLYAAVNSFVGLGRFEDPTFLDRLRLAKQSGGVTPGRVVAALLALVRAGIGVAGFLGSLVVISPVMAVAVLAGAVPVAAAEFLLARRRATMFWRIGPLQRREVFFGSLLAGVDAAKELRLFGIGTYLRERMRADTLAANAAERRTAQRETLIQGGLGLLSAVVSGAGLVWAVLEAGAGRISAGDVTMFVAAVSGVGLALGSLVTEAAGAHYQLLMFAHFRAVVHAGPDLPARPQPRPLPQLRSGIELRDVWFRYSAGHPWVLRGVDLFIPGGAAFGLVGVNGAGKSTLAKLLCRFYDPDRGVILWDGVDIRDVDPAVLRTRISAVFQDFMTYDLTAAENIGLGDLRGLRDRPRIETAAHEAGAHTVLSALPDGYDTLLSREFYSEADKDDASTGAHLSGGQGQRVSIARALFRSHCELMILDEPSSGLDADAEHELHQRLRRHRSGRTSVLVSHRLGALRDADTIAVIDGGRVTERGSHDELVALGGTYARLFAQQAEGYRPGASVMP</sequence>
<gene>
    <name evidence="10" type="ORF">Plo01_44610</name>
</gene>
<dbReference type="EMBL" id="BOOH01000037">
    <property type="protein sequence ID" value="GIH78032.1"/>
    <property type="molecule type" value="Genomic_DNA"/>
</dbReference>
<evidence type="ECO:0000256" key="6">
    <source>
        <dbReference type="ARBA" id="ARBA00023136"/>
    </source>
</evidence>
<dbReference type="GO" id="GO:0034040">
    <property type="term" value="F:ATPase-coupled lipid transmembrane transporter activity"/>
    <property type="evidence" value="ECO:0007669"/>
    <property type="project" value="TreeGrafter"/>
</dbReference>
<dbReference type="InterPro" id="IPR011527">
    <property type="entry name" value="ABC1_TM_dom"/>
</dbReference>
<accession>A0A8J3W6P7</accession>
<feature type="domain" description="ABC transporter" evidence="8">
    <location>
        <begin position="345"/>
        <end position="595"/>
    </location>
</feature>
<feature type="transmembrane region" description="Helical" evidence="7">
    <location>
        <begin position="285"/>
        <end position="304"/>
    </location>
</feature>
<dbReference type="Gene3D" id="3.40.50.300">
    <property type="entry name" value="P-loop containing nucleotide triphosphate hydrolases"/>
    <property type="match status" value="1"/>
</dbReference>
<evidence type="ECO:0000256" key="5">
    <source>
        <dbReference type="ARBA" id="ARBA00022989"/>
    </source>
</evidence>
<name>A0A8J3W6P7_9ACTN</name>
<dbReference type="SUPFAM" id="SSF52540">
    <property type="entry name" value="P-loop containing nucleoside triphosphate hydrolases"/>
    <property type="match status" value="1"/>
</dbReference>
<evidence type="ECO:0000256" key="1">
    <source>
        <dbReference type="ARBA" id="ARBA00004651"/>
    </source>
</evidence>
<comment type="caution">
    <text evidence="10">The sequence shown here is derived from an EMBL/GenBank/DDBJ whole genome shotgun (WGS) entry which is preliminary data.</text>
</comment>
<keyword evidence="11" id="KW-1185">Reference proteome</keyword>
<evidence type="ECO:0000313" key="11">
    <source>
        <dbReference type="Proteomes" id="UP000616724"/>
    </source>
</evidence>
<feature type="transmembrane region" description="Helical" evidence="7">
    <location>
        <begin position="165"/>
        <end position="184"/>
    </location>
</feature>
<keyword evidence="4" id="KW-0067">ATP-binding</keyword>
<dbReference type="SUPFAM" id="SSF90123">
    <property type="entry name" value="ABC transporter transmembrane region"/>
    <property type="match status" value="1"/>
</dbReference>
<dbReference type="SMART" id="SM00382">
    <property type="entry name" value="AAA"/>
    <property type="match status" value="1"/>
</dbReference>
<dbReference type="RefSeq" id="WP_203892580.1">
    <property type="nucleotide sequence ID" value="NZ_BOOH01000037.1"/>
</dbReference>
<dbReference type="InterPro" id="IPR036640">
    <property type="entry name" value="ABC1_TM_sf"/>
</dbReference>
<dbReference type="InterPro" id="IPR027417">
    <property type="entry name" value="P-loop_NTPase"/>
</dbReference>
<keyword evidence="5 7" id="KW-1133">Transmembrane helix</keyword>
<dbReference type="Gene3D" id="1.20.1560.10">
    <property type="entry name" value="ABC transporter type 1, transmembrane domain"/>
    <property type="match status" value="1"/>
</dbReference>
<evidence type="ECO:0000256" key="3">
    <source>
        <dbReference type="ARBA" id="ARBA00022741"/>
    </source>
</evidence>
<evidence type="ECO:0000313" key="10">
    <source>
        <dbReference type="EMBL" id="GIH78032.1"/>
    </source>
</evidence>
<proteinExistence type="predicted"/>
<keyword evidence="2 7" id="KW-0812">Transmembrane</keyword>
<dbReference type="AlphaFoldDB" id="A0A8J3W6P7"/>
<feature type="domain" description="ABC transmembrane type-1" evidence="9">
    <location>
        <begin position="142"/>
        <end position="304"/>
    </location>
</feature>
<keyword evidence="3" id="KW-0547">Nucleotide-binding</keyword>
<organism evidence="10 11">
    <name type="scientific">Planobispora longispora</name>
    <dbReference type="NCBI Taxonomy" id="28887"/>
    <lineage>
        <taxon>Bacteria</taxon>
        <taxon>Bacillati</taxon>
        <taxon>Actinomycetota</taxon>
        <taxon>Actinomycetes</taxon>
        <taxon>Streptosporangiales</taxon>
        <taxon>Streptosporangiaceae</taxon>
        <taxon>Planobispora</taxon>
    </lineage>
</organism>
<feature type="transmembrane region" description="Helical" evidence="7">
    <location>
        <begin position="138"/>
        <end position="159"/>
    </location>
</feature>
<dbReference type="GO" id="GO:0005886">
    <property type="term" value="C:plasma membrane"/>
    <property type="evidence" value="ECO:0007669"/>
    <property type="project" value="UniProtKB-SubCell"/>
</dbReference>
<reference evidence="10 11" key="1">
    <citation type="submission" date="2021-01" db="EMBL/GenBank/DDBJ databases">
        <title>Whole genome shotgun sequence of Planobispora longispora NBRC 13918.</title>
        <authorList>
            <person name="Komaki H."/>
            <person name="Tamura T."/>
        </authorList>
    </citation>
    <scope>NUCLEOTIDE SEQUENCE [LARGE SCALE GENOMIC DNA]</scope>
    <source>
        <strain evidence="10 11">NBRC 13918</strain>
    </source>
</reference>
<evidence type="ECO:0000259" key="9">
    <source>
        <dbReference type="PROSITE" id="PS50929"/>
    </source>
</evidence>
<dbReference type="PANTHER" id="PTHR24221">
    <property type="entry name" value="ATP-BINDING CASSETTE SUB-FAMILY B"/>
    <property type="match status" value="1"/>
</dbReference>
<feature type="transmembrane region" description="Helical" evidence="7">
    <location>
        <begin position="12"/>
        <end position="41"/>
    </location>
</feature>
<feature type="transmembrane region" description="Helical" evidence="7">
    <location>
        <begin position="251"/>
        <end position="273"/>
    </location>
</feature>
<dbReference type="InterPro" id="IPR039421">
    <property type="entry name" value="Type_1_exporter"/>
</dbReference>
<dbReference type="InterPro" id="IPR003593">
    <property type="entry name" value="AAA+_ATPase"/>
</dbReference>
<dbReference type="GO" id="GO:0016887">
    <property type="term" value="F:ATP hydrolysis activity"/>
    <property type="evidence" value="ECO:0007669"/>
    <property type="project" value="InterPro"/>
</dbReference>
<evidence type="ECO:0000256" key="7">
    <source>
        <dbReference type="SAM" id="Phobius"/>
    </source>
</evidence>
<protein>
    <submittedName>
        <fullName evidence="10">Multidrug ABC transporter permease</fullName>
    </submittedName>
</protein>
<dbReference type="GO" id="GO:0140359">
    <property type="term" value="F:ABC-type transporter activity"/>
    <property type="evidence" value="ECO:0007669"/>
    <property type="project" value="InterPro"/>
</dbReference>
<feature type="transmembrane region" description="Helical" evidence="7">
    <location>
        <begin position="61"/>
        <end position="83"/>
    </location>
</feature>
<comment type="subcellular location">
    <subcellularLocation>
        <location evidence="1">Cell membrane</location>
        <topology evidence="1">Multi-pass membrane protein</topology>
    </subcellularLocation>
</comment>
<evidence type="ECO:0000259" key="8">
    <source>
        <dbReference type="PROSITE" id="PS50893"/>
    </source>
</evidence>
<dbReference type="PROSITE" id="PS50929">
    <property type="entry name" value="ABC_TM1F"/>
    <property type="match status" value="1"/>
</dbReference>
<dbReference type="Proteomes" id="UP000616724">
    <property type="component" value="Unassembled WGS sequence"/>
</dbReference>
<dbReference type="InterPro" id="IPR003439">
    <property type="entry name" value="ABC_transporter-like_ATP-bd"/>
</dbReference>
<keyword evidence="6 7" id="KW-0472">Membrane</keyword>
<dbReference type="GO" id="GO:0005524">
    <property type="term" value="F:ATP binding"/>
    <property type="evidence" value="ECO:0007669"/>
    <property type="project" value="UniProtKB-KW"/>
</dbReference>
<evidence type="ECO:0000256" key="4">
    <source>
        <dbReference type="ARBA" id="ARBA00022840"/>
    </source>
</evidence>
<dbReference type="PANTHER" id="PTHR24221:SF654">
    <property type="entry name" value="ATP-BINDING CASSETTE SUB-FAMILY B MEMBER 6"/>
    <property type="match status" value="1"/>
</dbReference>
<evidence type="ECO:0000256" key="2">
    <source>
        <dbReference type="ARBA" id="ARBA00022692"/>
    </source>
</evidence>
<dbReference type="Pfam" id="PF00005">
    <property type="entry name" value="ABC_tran"/>
    <property type="match status" value="1"/>
</dbReference>
<dbReference type="PROSITE" id="PS50893">
    <property type="entry name" value="ABC_TRANSPORTER_2"/>
    <property type="match status" value="1"/>
</dbReference>